<reference evidence="2" key="2">
    <citation type="submission" date="2021-11" db="EMBL/GenBank/DDBJ databases">
        <title>Genome sequence of Xylella taiwanensis PLS432.</title>
        <authorList>
            <person name="Weng L.-W."/>
            <person name="Su C.-C."/>
            <person name="Tsai C.-W."/>
            <person name="Kuo C.-H."/>
        </authorList>
    </citation>
    <scope>NUCLEOTIDE SEQUENCE</scope>
    <source>
        <strain evidence="2">PLS432</strain>
    </source>
</reference>
<dbReference type="STRING" id="1444770.AF72_00575"/>
<evidence type="ECO:0000313" key="2">
    <source>
        <dbReference type="EMBL" id="MCD8472722.1"/>
    </source>
</evidence>
<keyword evidence="4" id="KW-1185">Reference proteome</keyword>
<comment type="caution">
    <text evidence="1">The sequence shown here is derived from an EMBL/GenBank/DDBJ whole genome shotgun (WGS) entry which is preliminary data.</text>
</comment>
<dbReference type="RefSeq" id="WP_038269735.1">
    <property type="nucleotide sequence ID" value="NZ_CP053627.1"/>
</dbReference>
<dbReference type="eggNOG" id="COG4701">
    <property type="taxonomic scope" value="Bacteria"/>
</dbReference>
<dbReference type="EMBL" id="JAJPPU010000002">
    <property type="protein sequence ID" value="MCD8472722.1"/>
    <property type="molecule type" value="Genomic_DNA"/>
</dbReference>
<evidence type="ECO:0000313" key="3">
    <source>
        <dbReference type="Proteomes" id="UP000020406"/>
    </source>
</evidence>
<evidence type="ECO:0000313" key="4">
    <source>
        <dbReference type="Proteomes" id="UP001430701"/>
    </source>
</evidence>
<dbReference type="EMBL" id="JDSQ01000001">
    <property type="protein sequence ID" value="EWS79358.1"/>
    <property type="molecule type" value="Genomic_DNA"/>
</dbReference>
<dbReference type="AlphaFoldDB" id="Z9JMX2"/>
<gene>
    <name evidence="1" type="ORF">AF72_00575</name>
    <name evidence="2" type="ORF">LPH55_04365</name>
</gene>
<organism evidence="1 3">
    <name type="scientific">Xylella taiwanensis</name>
    <dbReference type="NCBI Taxonomy" id="1444770"/>
    <lineage>
        <taxon>Bacteria</taxon>
        <taxon>Pseudomonadati</taxon>
        <taxon>Pseudomonadota</taxon>
        <taxon>Gammaproteobacteria</taxon>
        <taxon>Lysobacterales</taxon>
        <taxon>Lysobacteraceae</taxon>
        <taxon>Xylella</taxon>
    </lineage>
</organism>
<name>Z9JMX2_9GAMM</name>
<dbReference type="InterPro" id="IPR007922">
    <property type="entry name" value="DciA-like"/>
</dbReference>
<dbReference type="OrthoDB" id="5801779at2"/>
<dbReference type="KEGG" id="xtw:AB672_11455"/>
<sequence>MSNLKSNANSHSSFQTALEAILNEKTIPTFQRAIWLDRLDQQLRSHLPATLASQCRLANVNGKKLVFLVESAAWHTKLRLSESQLLDAARSIGLMATQVIIKILPSLLPFTKEYLKEANGLVNAEIPKGLQEALRALHGSNIRRNAEI</sequence>
<dbReference type="Pfam" id="PF05258">
    <property type="entry name" value="DciA"/>
    <property type="match status" value="1"/>
</dbReference>
<dbReference type="GeneID" id="68901914"/>
<evidence type="ECO:0000313" key="1">
    <source>
        <dbReference type="EMBL" id="EWS79358.1"/>
    </source>
</evidence>
<accession>Z9JMX2</accession>
<dbReference type="Proteomes" id="UP000020406">
    <property type="component" value="Unassembled WGS sequence"/>
</dbReference>
<reference evidence="1 3" key="1">
    <citation type="journal article" date="2014" name="Genome Announc.">
        <title>Draft Genome Sequence of Xylella fastidiosa Pear Leaf Scorch Strain in Taiwan.</title>
        <authorList>
            <person name="Su C.C."/>
            <person name="Deng W.L."/>
            <person name="Jan F.J."/>
            <person name="Chang C.J."/>
            <person name="Huang H."/>
            <person name="Chen J."/>
        </authorList>
    </citation>
    <scope>NUCLEOTIDE SEQUENCE [LARGE SCALE GENOMIC DNA]</scope>
    <source>
        <strain evidence="1 3">PLS229</strain>
    </source>
</reference>
<protein>
    <submittedName>
        <fullName evidence="2">DUF721 domain-containing protein</fullName>
    </submittedName>
</protein>
<dbReference type="Proteomes" id="UP001430701">
    <property type="component" value="Unassembled WGS sequence"/>
</dbReference>
<proteinExistence type="predicted"/>